<evidence type="ECO:0008006" key="4">
    <source>
        <dbReference type="Google" id="ProtNLM"/>
    </source>
</evidence>
<feature type="region of interest" description="Disordered" evidence="1">
    <location>
        <begin position="107"/>
        <end position="127"/>
    </location>
</feature>
<accession>A0A9W9Z9D4</accession>
<sequence length="377" mass="42837">MTDKPMKTGRKYVDSGFVHDMMDTVNADHYLVRAHVWPSMRTELPHNVIVVISVNSGAVLHASCEPCRASSLGHCSHVVAVLFSVLDYVQNHGPVLAQHCTSQECSWNKGKKRNKNPRRVSQAKYPSKKRQATLPVIDFDPRPANKREIKVHHINNFLSNIQALSQEDGGLSMWETQLQFTYYDYDLQCDRNSLLLEQTRQKTGGVGCEVKGGNILKMDTGRVESGKIMIQKVDISRVEGGKKMTMDASRVEGGKIMKDGGVVAESGGRFLIHCNDRKMWKKGRSPQRPYNQKNHTDYTAMSNREVLKQVAQLLHDKSGRTYHRCANQSENEWLVRWLCGYLGWDNSRSLSACIYNDIRTRHPASCLHEYAMTQERS</sequence>
<proteinExistence type="predicted"/>
<evidence type="ECO:0000313" key="3">
    <source>
        <dbReference type="Proteomes" id="UP001163046"/>
    </source>
</evidence>
<dbReference type="Proteomes" id="UP001163046">
    <property type="component" value="Unassembled WGS sequence"/>
</dbReference>
<dbReference type="EMBL" id="MU826379">
    <property type="protein sequence ID" value="KAJ7377437.1"/>
    <property type="molecule type" value="Genomic_DNA"/>
</dbReference>
<keyword evidence="3" id="KW-1185">Reference proteome</keyword>
<reference evidence="2" key="1">
    <citation type="submission" date="2023-01" db="EMBL/GenBank/DDBJ databases">
        <title>Genome assembly of the deep-sea coral Lophelia pertusa.</title>
        <authorList>
            <person name="Herrera S."/>
            <person name="Cordes E."/>
        </authorList>
    </citation>
    <scope>NUCLEOTIDE SEQUENCE</scope>
    <source>
        <strain evidence="2">USNM1676648</strain>
        <tissue evidence="2">Polyp</tissue>
    </source>
</reference>
<name>A0A9W9Z9D4_9CNID</name>
<organism evidence="2 3">
    <name type="scientific">Desmophyllum pertusum</name>
    <dbReference type="NCBI Taxonomy" id="174260"/>
    <lineage>
        <taxon>Eukaryota</taxon>
        <taxon>Metazoa</taxon>
        <taxon>Cnidaria</taxon>
        <taxon>Anthozoa</taxon>
        <taxon>Hexacorallia</taxon>
        <taxon>Scleractinia</taxon>
        <taxon>Caryophylliina</taxon>
        <taxon>Caryophylliidae</taxon>
        <taxon>Desmophyllum</taxon>
    </lineage>
</organism>
<dbReference type="PANTHER" id="PTHR47526">
    <property type="entry name" value="ATP-DEPENDENT DNA HELICASE"/>
    <property type="match status" value="1"/>
</dbReference>
<dbReference type="PANTHER" id="PTHR47526:SF3">
    <property type="entry name" value="PHD-TYPE DOMAIN-CONTAINING PROTEIN"/>
    <property type="match status" value="1"/>
</dbReference>
<comment type="caution">
    <text evidence="2">The sequence shown here is derived from an EMBL/GenBank/DDBJ whole genome shotgun (WGS) entry which is preliminary data.</text>
</comment>
<dbReference type="OrthoDB" id="5918941at2759"/>
<evidence type="ECO:0000256" key="1">
    <source>
        <dbReference type="SAM" id="MobiDB-lite"/>
    </source>
</evidence>
<protein>
    <recommendedName>
        <fullName evidence="4">SWIM-type domain-containing protein</fullName>
    </recommendedName>
</protein>
<feature type="compositionally biased region" description="Basic residues" evidence="1">
    <location>
        <begin position="109"/>
        <end position="118"/>
    </location>
</feature>
<dbReference type="AlphaFoldDB" id="A0A9W9Z9D4"/>
<gene>
    <name evidence="2" type="ORF">OS493_029339</name>
</gene>
<evidence type="ECO:0000313" key="2">
    <source>
        <dbReference type="EMBL" id="KAJ7377437.1"/>
    </source>
</evidence>